<evidence type="ECO:0000259" key="3">
    <source>
        <dbReference type="PROSITE" id="PS51371"/>
    </source>
</evidence>
<dbReference type="SUPFAM" id="SSF54631">
    <property type="entry name" value="CBS-domain pair"/>
    <property type="match status" value="1"/>
</dbReference>
<dbReference type="Pfam" id="PF00571">
    <property type="entry name" value="CBS"/>
    <property type="match status" value="2"/>
</dbReference>
<accession>A0A554NFS3</accession>
<evidence type="ECO:0000256" key="1">
    <source>
        <dbReference type="ARBA" id="ARBA00023122"/>
    </source>
</evidence>
<name>A0A554NFS3_9EURY</name>
<sequence length="146" mass="16182">MLVKEIMTTELEYVSRGETLATAVERMFRNGINHVIVREGDQPTALITHRTALLAAYRAEEALSDVSLTRFGRGFERTSSPDRTVLLSVGHLRRSKTGCLPVVDGMEVVGVLTREDVLSNVANITSETLRADKAGHEWTRGESDNR</sequence>
<dbReference type="EMBL" id="QMDX01000001">
    <property type="protein sequence ID" value="TSD16243.1"/>
    <property type="molecule type" value="Genomic_DNA"/>
</dbReference>
<dbReference type="InParanoid" id="A0A554NFS3"/>
<dbReference type="Gene3D" id="3.10.580.10">
    <property type="entry name" value="CBS-domain"/>
    <property type="match status" value="2"/>
</dbReference>
<protein>
    <recommendedName>
        <fullName evidence="3">CBS domain-containing protein</fullName>
    </recommendedName>
</protein>
<dbReference type="InterPro" id="IPR000644">
    <property type="entry name" value="CBS_dom"/>
</dbReference>
<comment type="caution">
    <text evidence="4">The sequence shown here is derived from an EMBL/GenBank/DDBJ whole genome shotgun (WGS) entry which is preliminary data.</text>
</comment>
<keyword evidence="5" id="KW-1185">Reference proteome</keyword>
<dbReference type="PROSITE" id="PS51371">
    <property type="entry name" value="CBS"/>
    <property type="match status" value="1"/>
</dbReference>
<feature type="domain" description="CBS" evidence="3">
    <location>
        <begin position="7"/>
        <end position="66"/>
    </location>
</feature>
<dbReference type="InterPro" id="IPR051257">
    <property type="entry name" value="Diverse_CBS-Domain"/>
</dbReference>
<keyword evidence="1 2" id="KW-0129">CBS domain</keyword>
<dbReference type="Proteomes" id="UP000319894">
    <property type="component" value="Unassembled WGS sequence"/>
</dbReference>
<organism evidence="4 5">
    <name type="scientific">Haloglomus irregulare</name>
    <dbReference type="NCBI Taxonomy" id="2234134"/>
    <lineage>
        <taxon>Archaea</taxon>
        <taxon>Methanobacteriati</taxon>
        <taxon>Methanobacteriota</taxon>
        <taxon>Stenosarchaea group</taxon>
        <taxon>Halobacteria</taxon>
        <taxon>Halobacteriales</taxon>
        <taxon>Natronomonadaceae</taxon>
        <taxon>Haloglomus</taxon>
    </lineage>
</organism>
<dbReference type="InterPro" id="IPR046342">
    <property type="entry name" value="CBS_dom_sf"/>
</dbReference>
<dbReference type="PANTHER" id="PTHR43080">
    <property type="entry name" value="CBS DOMAIN-CONTAINING PROTEIN CBSX3, MITOCHONDRIAL"/>
    <property type="match status" value="1"/>
</dbReference>
<dbReference type="PANTHER" id="PTHR43080:SF2">
    <property type="entry name" value="CBS DOMAIN-CONTAINING PROTEIN"/>
    <property type="match status" value="1"/>
</dbReference>
<gene>
    <name evidence="4" type="ORF">DP107_03580</name>
</gene>
<reference evidence="4 5" key="1">
    <citation type="submission" date="2018-06" db="EMBL/GenBank/DDBJ databases">
        <title>Natronomonas sp. F16-60 a new haloarchaeon isolated from a solar saltern of Isla Cristina, Huelva, Spain.</title>
        <authorList>
            <person name="Duran-Viseras A."/>
            <person name="Sanchez-Porro C."/>
            <person name="Ventosa A."/>
        </authorList>
    </citation>
    <scope>NUCLEOTIDE SEQUENCE [LARGE SCALE GENOMIC DNA]</scope>
    <source>
        <strain evidence="4 5">F16-60</strain>
    </source>
</reference>
<proteinExistence type="predicted"/>
<evidence type="ECO:0000256" key="2">
    <source>
        <dbReference type="PROSITE-ProRule" id="PRU00703"/>
    </source>
</evidence>
<evidence type="ECO:0000313" key="4">
    <source>
        <dbReference type="EMBL" id="TSD16243.1"/>
    </source>
</evidence>
<dbReference type="SMART" id="SM00116">
    <property type="entry name" value="CBS"/>
    <property type="match status" value="2"/>
</dbReference>
<dbReference type="AlphaFoldDB" id="A0A554NFS3"/>
<evidence type="ECO:0000313" key="5">
    <source>
        <dbReference type="Proteomes" id="UP000319894"/>
    </source>
</evidence>